<organism evidence="11 12">
    <name type="scientific">Vanilla planifolia</name>
    <name type="common">Vanilla</name>
    <dbReference type="NCBI Taxonomy" id="51239"/>
    <lineage>
        <taxon>Eukaryota</taxon>
        <taxon>Viridiplantae</taxon>
        <taxon>Streptophyta</taxon>
        <taxon>Embryophyta</taxon>
        <taxon>Tracheophyta</taxon>
        <taxon>Spermatophyta</taxon>
        <taxon>Magnoliopsida</taxon>
        <taxon>Liliopsida</taxon>
        <taxon>Asparagales</taxon>
        <taxon>Orchidaceae</taxon>
        <taxon>Vanilloideae</taxon>
        <taxon>Vanilleae</taxon>
        <taxon>Vanilla</taxon>
    </lineage>
</organism>
<evidence type="ECO:0000256" key="6">
    <source>
        <dbReference type="ARBA" id="ARBA00023034"/>
    </source>
</evidence>
<accession>A0A835UXM6</accession>
<evidence type="ECO:0000259" key="9">
    <source>
        <dbReference type="Pfam" id="PF13839"/>
    </source>
</evidence>
<dbReference type="EMBL" id="JADCNL010000005">
    <property type="protein sequence ID" value="KAG0479664.1"/>
    <property type="molecule type" value="Genomic_DNA"/>
</dbReference>
<evidence type="ECO:0000259" key="10">
    <source>
        <dbReference type="Pfam" id="PF14416"/>
    </source>
</evidence>
<dbReference type="AlphaFoldDB" id="A0A835UXM6"/>
<keyword evidence="3" id="KW-0812">Transmembrane</keyword>
<dbReference type="OrthoDB" id="737323at2759"/>
<evidence type="ECO:0008006" key="13">
    <source>
        <dbReference type="Google" id="ProtNLM"/>
    </source>
</evidence>
<reference evidence="11 12" key="1">
    <citation type="journal article" date="2020" name="Nat. Food">
        <title>A phased Vanilla planifolia genome enables genetic improvement of flavour and production.</title>
        <authorList>
            <person name="Hasing T."/>
            <person name="Tang H."/>
            <person name="Brym M."/>
            <person name="Khazi F."/>
            <person name="Huang T."/>
            <person name="Chambers A.H."/>
        </authorList>
    </citation>
    <scope>NUCLEOTIDE SEQUENCE [LARGE SCALE GENOMIC DNA]</scope>
    <source>
        <tissue evidence="11">Leaf</tissue>
    </source>
</reference>
<evidence type="ECO:0000256" key="3">
    <source>
        <dbReference type="ARBA" id="ARBA00022692"/>
    </source>
</evidence>
<sequence>MDWKVSQKNIAAFFLWLLILSTVFLVVSLLSPDPFSLITPQNNKKSESSPPQLSAQDELPPLQSPPLIPLSPMATVAPPILAPDQPPSPPLRPPLPLAIEEECDVHLGRWVKEPREPSYTNESCRTLPELKNCGKYGKEQEYLHWRWKPDGCDLPRFDPRLFLAIVRGKKLAFVGDSLARNHMESLLCLLSQAETPRNVYKDAGDQFRTWHFPHHNFTLMVMWTEFLVIGTEKTINGKGTSAFDVHLDRVNRAWADKIPFLDYIIVSIGNWFFRKNYMYEKGELIGCVNCNEGNLTDLGIGFAVRRVFRTALRFINGCQECGEGPITLVRTYSPAHFEHGHWFTGGYCNRTRPLDEKEVNLFAGTAWELRKIQLEEVVIAREEGKKRFGVLDVTKAMMLRVDGHPGSHWPAKKNVNDCLHWCLPGPIDMWSDLLLMTLRQD</sequence>
<evidence type="ECO:0000256" key="1">
    <source>
        <dbReference type="ARBA" id="ARBA00004323"/>
    </source>
</evidence>
<name>A0A835UXM6_VANPL</name>
<keyword evidence="5" id="KW-1133">Transmembrane helix</keyword>
<dbReference type="InterPro" id="IPR026057">
    <property type="entry name" value="TBL_C"/>
</dbReference>
<feature type="domain" description="Trichome birefringence-like C-terminal" evidence="9">
    <location>
        <begin position="154"/>
        <end position="435"/>
    </location>
</feature>
<feature type="compositionally biased region" description="Polar residues" evidence="8">
    <location>
        <begin position="39"/>
        <end position="55"/>
    </location>
</feature>
<dbReference type="InterPro" id="IPR029962">
    <property type="entry name" value="TBL"/>
</dbReference>
<comment type="similarity">
    <text evidence="2">Belongs to the PC-esterase family. TBL subfamily.</text>
</comment>
<dbReference type="PANTHER" id="PTHR32285:SF253">
    <property type="entry name" value="OS06G0234600 PROTEIN"/>
    <property type="match status" value="1"/>
</dbReference>
<evidence type="ECO:0000256" key="7">
    <source>
        <dbReference type="ARBA" id="ARBA00023136"/>
    </source>
</evidence>
<dbReference type="PANTHER" id="PTHR32285">
    <property type="entry name" value="PROTEIN TRICHOME BIREFRINGENCE-LIKE 9-RELATED"/>
    <property type="match status" value="1"/>
</dbReference>
<comment type="caution">
    <text evidence="11">The sequence shown here is derived from an EMBL/GenBank/DDBJ whole genome shotgun (WGS) entry which is preliminary data.</text>
</comment>
<evidence type="ECO:0000256" key="5">
    <source>
        <dbReference type="ARBA" id="ARBA00022989"/>
    </source>
</evidence>
<dbReference type="InterPro" id="IPR025846">
    <property type="entry name" value="TBL_N"/>
</dbReference>
<dbReference type="Proteomes" id="UP000636800">
    <property type="component" value="Chromosome 5"/>
</dbReference>
<dbReference type="Pfam" id="PF14416">
    <property type="entry name" value="PMR5N"/>
    <property type="match status" value="1"/>
</dbReference>
<gene>
    <name evidence="11" type="ORF">HPP92_010522</name>
</gene>
<evidence type="ECO:0000256" key="8">
    <source>
        <dbReference type="SAM" id="MobiDB-lite"/>
    </source>
</evidence>
<protein>
    <recommendedName>
        <fullName evidence="13">Trichome birefringence-like N-terminal domain-containing protein</fullName>
    </recommendedName>
</protein>
<dbReference type="GO" id="GO:0000139">
    <property type="term" value="C:Golgi membrane"/>
    <property type="evidence" value="ECO:0007669"/>
    <property type="project" value="UniProtKB-SubCell"/>
</dbReference>
<feature type="region of interest" description="Disordered" evidence="8">
    <location>
        <begin position="39"/>
        <end position="61"/>
    </location>
</feature>
<dbReference type="Pfam" id="PF13839">
    <property type="entry name" value="PC-Esterase"/>
    <property type="match status" value="1"/>
</dbReference>
<dbReference type="GO" id="GO:1990538">
    <property type="term" value="F:xylan O-acetyltransferase activity"/>
    <property type="evidence" value="ECO:0007669"/>
    <property type="project" value="UniProtKB-ARBA"/>
</dbReference>
<evidence type="ECO:0000256" key="4">
    <source>
        <dbReference type="ARBA" id="ARBA00022968"/>
    </source>
</evidence>
<proteinExistence type="inferred from homology"/>
<evidence type="ECO:0000313" key="12">
    <source>
        <dbReference type="Proteomes" id="UP000636800"/>
    </source>
</evidence>
<feature type="domain" description="Trichome birefringence-like N-terminal" evidence="10">
    <location>
        <begin position="101"/>
        <end position="153"/>
    </location>
</feature>
<evidence type="ECO:0000313" key="11">
    <source>
        <dbReference type="EMBL" id="KAG0479664.1"/>
    </source>
</evidence>
<evidence type="ECO:0000256" key="2">
    <source>
        <dbReference type="ARBA" id="ARBA00007727"/>
    </source>
</evidence>
<keyword evidence="4" id="KW-0735">Signal-anchor</keyword>
<keyword evidence="6" id="KW-0333">Golgi apparatus</keyword>
<comment type="subcellular location">
    <subcellularLocation>
        <location evidence="1">Golgi apparatus membrane</location>
        <topology evidence="1">Single-pass type II membrane protein</topology>
    </subcellularLocation>
</comment>
<keyword evidence="7" id="KW-0472">Membrane</keyword>
<keyword evidence="12" id="KW-1185">Reference proteome</keyword>